<proteinExistence type="predicted"/>
<name>A0AAP6GAF0_AERME</name>
<protein>
    <submittedName>
        <fullName evidence="1">Uncharacterized protein</fullName>
    </submittedName>
</protein>
<accession>A0AAP6GAF0</accession>
<gene>
    <name evidence="1" type="ORF">SJS82_06840</name>
</gene>
<dbReference type="EMBL" id="JAWZXF010000006">
    <property type="protein sequence ID" value="MDX7921645.1"/>
    <property type="molecule type" value="Genomic_DNA"/>
</dbReference>
<evidence type="ECO:0000313" key="2">
    <source>
        <dbReference type="Proteomes" id="UP001285835"/>
    </source>
</evidence>
<comment type="caution">
    <text evidence="1">The sequence shown here is derived from an EMBL/GenBank/DDBJ whole genome shotgun (WGS) entry which is preliminary data.</text>
</comment>
<evidence type="ECO:0000313" key="1">
    <source>
        <dbReference type="EMBL" id="MDX7921645.1"/>
    </source>
</evidence>
<dbReference type="RefSeq" id="WP_319916693.1">
    <property type="nucleotide sequence ID" value="NZ_JAWZXF010000006.1"/>
</dbReference>
<reference evidence="1" key="1">
    <citation type="submission" date="2023-11" db="EMBL/GenBank/DDBJ databases">
        <title>WGS of Aeromonas in Northern Israel.</title>
        <authorList>
            <person name="Hershko Y."/>
        </authorList>
    </citation>
    <scope>NUCLEOTIDE SEQUENCE</scope>
    <source>
        <strain evidence="1">02297</strain>
    </source>
</reference>
<sequence length="134" mass="14921">MLRLIIHSIYLLPLAGFLLFTLLPEHLNQQNFGVCLTAFGKSPFYKVETAELCGNIFTTPGLVAKERPDSYDVWLVPTQTTVSKSTFRDIYDVVSQQAPHALNGAPSFEAWWASIPVGPYEKTVSSALGRYILN</sequence>
<dbReference type="Proteomes" id="UP001285835">
    <property type="component" value="Unassembled WGS sequence"/>
</dbReference>
<dbReference type="AlphaFoldDB" id="A0AAP6GAF0"/>
<organism evidence="1 2">
    <name type="scientific">Aeromonas media</name>
    <dbReference type="NCBI Taxonomy" id="651"/>
    <lineage>
        <taxon>Bacteria</taxon>
        <taxon>Pseudomonadati</taxon>
        <taxon>Pseudomonadota</taxon>
        <taxon>Gammaproteobacteria</taxon>
        <taxon>Aeromonadales</taxon>
        <taxon>Aeromonadaceae</taxon>
        <taxon>Aeromonas</taxon>
    </lineage>
</organism>